<keyword evidence="3" id="KW-1185">Reference proteome</keyword>
<comment type="caution">
    <text evidence="2">The sequence shown here is derived from an EMBL/GenBank/DDBJ whole genome shotgun (WGS) entry which is preliminary data.</text>
</comment>
<dbReference type="Pfam" id="PF20109">
    <property type="entry name" value="Trans_reg_dom"/>
    <property type="match status" value="1"/>
</dbReference>
<dbReference type="AlphaFoldDB" id="A0A916R8F8"/>
<feature type="domain" description="Transcriptional regulator-like" evidence="1">
    <location>
        <begin position="13"/>
        <end position="78"/>
    </location>
</feature>
<evidence type="ECO:0000313" key="2">
    <source>
        <dbReference type="EMBL" id="GGA43898.1"/>
    </source>
</evidence>
<dbReference type="EMBL" id="BMKB01000002">
    <property type="protein sequence ID" value="GGA43898.1"/>
    <property type="molecule type" value="Genomic_DNA"/>
</dbReference>
<dbReference type="Proteomes" id="UP000596977">
    <property type="component" value="Unassembled WGS sequence"/>
</dbReference>
<sequence length="82" mass="10044">MSERSTQTQWPAWQNRDAYEYTIKLTRRGWAWEFLRRNPRFQCDLARALEHVKYVHQGANLRTIEPPVDLTRWGLLFRRLLK</sequence>
<evidence type="ECO:0000313" key="3">
    <source>
        <dbReference type="Proteomes" id="UP000596977"/>
    </source>
</evidence>
<evidence type="ECO:0000259" key="1">
    <source>
        <dbReference type="Pfam" id="PF20109"/>
    </source>
</evidence>
<reference evidence="2 3" key="1">
    <citation type="journal article" date="2014" name="Int. J. Syst. Evol. Microbiol.">
        <title>Complete genome sequence of Corynebacterium casei LMG S-19264T (=DSM 44701T), isolated from a smear-ripened cheese.</title>
        <authorList>
            <consortium name="US DOE Joint Genome Institute (JGI-PGF)"/>
            <person name="Walter F."/>
            <person name="Albersmeier A."/>
            <person name="Kalinowski J."/>
            <person name="Ruckert C."/>
        </authorList>
    </citation>
    <scope>NUCLEOTIDE SEQUENCE [LARGE SCALE GENOMIC DNA]</scope>
    <source>
        <strain evidence="2 3">CGMCC 1.15896</strain>
    </source>
</reference>
<gene>
    <name evidence="2" type="ORF">GCM10011499_11870</name>
</gene>
<dbReference type="RefSeq" id="WP_371870912.1">
    <property type="nucleotide sequence ID" value="NZ_BMKB01000002.1"/>
</dbReference>
<organism evidence="2 3">
    <name type="scientific">Pelagibacterium lentulum</name>
    <dbReference type="NCBI Taxonomy" id="2029865"/>
    <lineage>
        <taxon>Bacteria</taxon>
        <taxon>Pseudomonadati</taxon>
        <taxon>Pseudomonadota</taxon>
        <taxon>Alphaproteobacteria</taxon>
        <taxon>Hyphomicrobiales</taxon>
        <taxon>Devosiaceae</taxon>
        <taxon>Pelagibacterium</taxon>
    </lineage>
</organism>
<protein>
    <recommendedName>
        <fullName evidence="1">Transcriptional regulator-like domain-containing protein</fullName>
    </recommendedName>
</protein>
<dbReference type="InterPro" id="IPR045465">
    <property type="entry name" value="Trans_reg_dom"/>
</dbReference>
<proteinExistence type="predicted"/>
<name>A0A916R8F8_9HYPH</name>
<accession>A0A916R8F8</accession>